<keyword evidence="3 6" id="KW-0808">Transferase</keyword>
<dbReference type="InterPro" id="IPR003594">
    <property type="entry name" value="HATPase_dom"/>
</dbReference>
<evidence type="ECO:0000256" key="1">
    <source>
        <dbReference type="ARBA" id="ARBA00000085"/>
    </source>
</evidence>
<feature type="domain" description="Histidine kinase" evidence="5">
    <location>
        <begin position="1"/>
        <end position="106"/>
    </location>
</feature>
<dbReference type="CDD" id="cd00075">
    <property type="entry name" value="HATPase"/>
    <property type="match status" value="1"/>
</dbReference>
<proteinExistence type="predicted"/>
<dbReference type="EMBL" id="FNOU01000019">
    <property type="protein sequence ID" value="SDY19161.1"/>
    <property type="molecule type" value="Genomic_DNA"/>
</dbReference>
<dbReference type="AlphaFoldDB" id="A0A1H3HUH4"/>
<dbReference type="OrthoDB" id="9797586at2"/>
<evidence type="ECO:0000256" key="4">
    <source>
        <dbReference type="ARBA" id="ARBA00023012"/>
    </source>
</evidence>
<dbReference type="GO" id="GO:0004673">
    <property type="term" value="F:protein histidine kinase activity"/>
    <property type="evidence" value="ECO:0007669"/>
    <property type="project" value="UniProtKB-EC"/>
</dbReference>
<dbReference type="InterPro" id="IPR005467">
    <property type="entry name" value="His_kinase_dom"/>
</dbReference>
<dbReference type="PANTHER" id="PTHR43065">
    <property type="entry name" value="SENSOR HISTIDINE KINASE"/>
    <property type="match status" value="1"/>
</dbReference>
<protein>
    <recommendedName>
        <fullName evidence="2">histidine kinase</fullName>
        <ecNumber evidence="2">2.7.13.3</ecNumber>
    </recommendedName>
</protein>
<dbReference type="SMART" id="SM00387">
    <property type="entry name" value="HATPase_c"/>
    <property type="match status" value="1"/>
</dbReference>
<gene>
    <name evidence="6" type="ORF">SAMN04488579_11943</name>
</gene>
<keyword evidence="3 6" id="KW-0418">Kinase</keyword>
<dbReference type="STRING" id="1528.SAMN04488579_11943"/>
<evidence type="ECO:0000259" key="5">
    <source>
        <dbReference type="PROSITE" id="PS50109"/>
    </source>
</evidence>
<evidence type="ECO:0000313" key="6">
    <source>
        <dbReference type="EMBL" id="SDY19161.1"/>
    </source>
</evidence>
<dbReference type="SUPFAM" id="SSF55874">
    <property type="entry name" value="ATPase domain of HSP90 chaperone/DNA topoisomerase II/histidine kinase"/>
    <property type="match status" value="1"/>
</dbReference>
<dbReference type="PRINTS" id="PR00344">
    <property type="entry name" value="BCTRLSENSOR"/>
</dbReference>
<dbReference type="PANTHER" id="PTHR43065:SF34">
    <property type="entry name" value="SPORULATION KINASE A"/>
    <property type="match status" value="1"/>
</dbReference>
<dbReference type="Gene3D" id="3.30.565.10">
    <property type="entry name" value="Histidine kinase-like ATPase, C-terminal domain"/>
    <property type="match status" value="1"/>
</dbReference>
<reference evidence="7" key="1">
    <citation type="submission" date="2016-10" db="EMBL/GenBank/DDBJ databases">
        <authorList>
            <person name="Varghese N."/>
            <person name="Submissions S."/>
        </authorList>
    </citation>
    <scope>NUCLEOTIDE SEQUENCE [LARGE SCALE GENOMIC DNA]</scope>
    <source>
        <strain evidence="7">VPI 5359</strain>
    </source>
</reference>
<evidence type="ECO:0000256" key="3">
    <source>
        <dbReference type="ARBA" id="ARBA00022777"/>
    </source>
</evidence>
<dbReference type="InterPro" id="IPR036890">
    <property type="entry name" value="HATPase_C_sf"/>
</dbReference>
<evidence type="ECO:0000256" key="2">
    <source>
        <dbReference type="ARBA" id="ARBA00012438"/>
    </source>
</evidence>
<dbReference type="PROSITE" id="PS50109">
    <property type="entry name" value="HIS_KIN"/>
    <property type="match status" value="1"/>
</dbReference>
<name>A0A1H3HUH4_EUBBA</name>
<keyword evidence="7" id="KW-1185">Reference proteome</keyword>
<dbReference type="RefSeq" id="WP_090246332.1">
    <property type="nucleotide sequence ID" value="NZ_FNOU01000019.1"/>
</dbReference>
<evidence type="ECO:0000313" key="7">
    <source>
        <dbReference type="Proteomes" id="UP000199652"/>
    </source>
</evidence>
<dbReference type="EC" id="2.7.13.3" evidence="2"/>
<keyword evidence="4" id="KW-0902">Two-component regulatory system</keyword>
<dbReference type="Proteomes" id="UP000199652">
    <property type="component" value="Unassembled WGS sequence"/>
</dbReference>
<dbReference type="InterPro" id="IPR004358">
    <property type="entry name" value="Sig_transdc_His_kin-like_C"/>
</dbReference>
<organism evidence="6 7">
    <name type="scientific">Eubacterium barkeri</name>
    <name type="common">Clostridium barkeri</name>
    <dbReference type="NCBI Taxonomy" id="1528"/>
    <lineage>
        <taxon>Bacteria</taxon>
        <taxon>Bacillati</taxon>
        <taxon>Bacillota</taxon>
        <taxon>Clostridia</taxon>
        <taxon>Eubacteriales</taxon>
        <taxon>Eubacteriaceae</taxon>
        <taxon>Eubacterium</taxon>
    </lineage>
</organism>
<sequence length="182" mass="20245">MKELSLHILDITQNSIRAGATLVELCIVEDTLEDLLSITISDDGCGIPKDRLADITNPFVTSRTTRKVGLGLPLFKAAAEGCDGWFTIRSEEGVGTTVEAVFKRSHIDRAPLGNMADTVVTMLLSFNQAELLYSHHYNGRTFEFDTRQIKAILEAEDLLTDPEVLGWIRGYVAEELEEIMEE</sequence>
<accession>A0A1H3HUH4</accession>
<dbReference type="GO" id="GO:0000160">
    <property type="term" value="P:phosphorelay signal transduction system"/>
    <property type="evidence" value="ECO:0007669"/>
    <property type="project" value="UniProtKB-KW"/>
</dbReference>
<comment type="catalytic activity">
    <reaction evidence="1">
        <text>ATP + protein L-histidine = ADP + protein N-phospho-L-histidine.</text>
        <dbReference type="EC" id="2.7.13.3"/>
    </reaction>
</comment>
<dbReference type="Pfam" id="PF02518">
    <property type="entry name" value="HATPase_c"/>
    <property type="match status" value="1"/>
</dbReference>